<gene>
    <name evidence="2" type="ORF">KI387_013401</name>
</gene>
<sequence length="99" mass="11324">MKDADRPVWCKSVHFRRFGSICPRQFGTSGPKIREGRKKLEDPRANGILPHVFAAKRDKEARIGRFREICPRQFGTSRPKGREGCEKLGRSRGANQSRT</sequence>
<feature type="region of interest" description="Disordered" evidence="1">
    <location>
        <begin position="73"/>
        <end position="99"/>
    </location>
</feature>
<comment type="caution">
    <text evidence="2">The sequence shown here is derived from an EMBL/GenBank/DDBJ whole genome shotgun (WGS) entry which is preliminary data.</text>
</comment>
<keyword evidence="3" id="KW-1185">Reference proteome</keyword>
<dbReference type="EMBL" id="JAHRHJ020000009">
    <property type="protein sequence ID" value="KAH9301818.1"/>
    <property type="molecule type" value="Genomic_DNA"/>
</dbReference>
<proteinExistence type="predicted"/>
<reference evidence="2 3" key="1">
    <citation type="journal article" date="2021" name="Nat. Plants">
        <title>The Taxus genome provides insights into paclitaxel biosynthesis.</title>
        <authorList>
            <person name="Xiong X."/>
            <person name="Gou J."/>
            <person name="Liao Q."/>
            <person name="Li Y."/>
            <person name="Zhou Q."/>
            <person name="Bi G."/>
            <person name="Li C."/>
            <person name="Du R."/>
            <person name="Wang X."/>
            <person name="Sun T."/>
            <person name="Guo L."/>
            <person name="Liang H."/>
            <person name="Lu P."/>
            <person name="Wu Y."/>
            <person name="Zhang Z."/>
            <person name="Ro D.K."/>
            <person name="Shang Y."/>
            <person name="Huang S."/>
            <person name="Yan J."/>
        </authorList>
    </citation>
    <scope>NUCLEOTIDE SEQUENCE [LARGE SCALE GENOMIC DNA]</scope>
    <source>
        <strain evidence="2">Ta-2019</strain>
    </source>
</reference>
<feature type="compositionally biased region" description="Basic and acidic residues" evidence="1">
    <location>
        <begin position="80"/>
        <end position="89"/>
    </location>
</feature>
<evidence type="ECO:0000256" key="1">
    <source>
        <dbReference type="SAM" id="MobiDB-lite"/>
    </source>
</evidence>
<name>A0AA38CSA0_TAXCH</name>
<organism evidence="2 3">
    <name type="scientific">Taxus chinensis</name>
    <name type="common">Chinese yew</name>
    <name type="synonym">Taxus wallichiana var. chinensis</name>
    <dbReference type="NCBI Taxonomy" id="29808"/>
    <lineage>
        <taxon>Eukaryota</taxon>
        <taxon>Viridiplantae</taxon>
        <taxon>Streptophyta</taxon>
        <taxon>Embryophyta</taxon>
        <taxon>Tracheophyta</taxon>
        <taxon>Spermatophyta</taxon>
        <taxon>Pinopsida</taxon>
        <taxon>Pinidae</taxon>
        <taxon>Conifers II</taxon>
        <taxon>Cupressales</taxon>
        <taxon>Taxaceae</taxon>
        <taxon>Taxus</taxon>
    </lineage>
</organism>
<dbReference type="Proteomes" id="UP000824469">
    <property type="component" value="Unassembled WGS sequence"/>
</dbReference>
<accession>A0AA38CSA0</accession>
<evidence type="ECO:0000313" key="3">
    <source>
        <dbReference type="Proteomes" id="UP000824469"/>
    </source>
</evidence>
<dbReference type="AlphaFoldDB" id="A0AA38CSA0"/>
<feature type="non-terminal residue" evidence="2">
    <location>
        <position position="99"/>
    </location>
</feature>
<protein>
    <submittedName>
        <fullName evidence="2">Uncharacterized protein</fullName>
    </submittedName>
</protein>
<evidence type="ECO:0000313" key="2">
    <source>
        <dbReference type="EMBL" id="KAH9301818.1"/>
    </source>
</evidence>